<dbReference type="PANTHER" id="PTHR43734">
    <property type="entry name" value="PHYTOENE DESATURASE"/>
    <property type="match status" value="1"/>
</dbReference>
<sequence length="513" mass="57450">MAESKIIVALEAGLLVMSDKQNKRIVIVGGGLGGLSAAISLATEGFRVELLEKNDKVGGKLNILEKDGFTFDLGPSILTMPHIFRELFTRAGRNMDDYVSIQQVEPHWRNFFEDGTTLDLSGDAEVMRQELLKLGPEAVGEFERFMAYAKHQGQETEVGYFAQGLDSIWELLRFYGPLRSLRSFDVFRSMDQGVRRFISNPKLVEILDYFIKYVGSSPYDAPALMNLLPYIQFEYGLWYVKGGMYGMAQAMEKLALELGVQIRLNAEVTAIESAAGRATGVRLVDGQHLAADIVVSNMEVLPAMRELLQATPAELKKLQRFAPSCSGLVLHLGVNRLYPQLAHHNFFYSDQPKQHFDAVFHSGRLSDDPTIYLVAPVKTDPTQAPPDCEIIKVLPHIPHLNPDQPLSPADYLAFRDRVLDKLERMGLTDLRKHIVTEEYWTPHDIQARYYSNQGSIYGVVADRYKNLGFKAPQRSSKFSNLYFVGGSVNPGGGMPMVTLSGQLVRDKILADLR</sequence>
<evidence type="ECO:0000256" key="1">
    <source>
        <dbReference type="ARBA" id="ARBA00004829"/>
    </source>
</evidence>
<evidence type="ECO:0000313" key="7">
    <source>
        <dbReference type="EMBL" id="QWF70464.1"/>
    </source>
</evidence>
<evidence type="ECO:0000256" key="2">
    <source>
        <dbReference type="ARBA" id="ARBA00006046"/>
    </source>
</evidence>
<dbReference type="Gene3D" id="3.50.50.60">
    <property type="entry name" value="FAD/NAD(P)-binding domain"/>
    <property type="match status" value="2"/>
</dbReference>
<dbReference type="GO" id="GO:0016491">
    <property type="term" value="F:oxidoreductase activity"/>
    <property type="evidence" value="ECO:0007669"/>
    <property type="project" value="UniProtKB-KW"/>
</dbReference>
<evidence type="ECO:0000259" key="6">
    <source>
        <dbReference type="Pfam" id="PF01593"/>
    </source>
</evidence>
<dbReference type="InterPro" id="IPR036188">
    <property type="entry name" value="FAD/NAD-bd_sf"/>
</dbReference>
<dbReference type="Pfam" id="PF01593">
    <property type="entry name" value="Amino_oxidase"/>
    <property type="match status" value="1"/>
</dbReference>
<accession>A0A975MNA3</accession>
<evidence type="ECO:0000256" key="3">
    <source>
        <dbReference type="ARBA" id="ARBA00022746"/>
    </source>
</evidence>
<evidence type="ECO:0000256" key="5">
    <source>
        <dbReference type="RuleBase" id="RU362075"/>
    </source>
</evidence>
<comment type="similarity">
    <text evidence="2 5">Belongs to the carotenoid/retinoid oxidoreductase family.</text>
</comment>
<dbReference type="EMBL" id="CP073754">
    <property type="protein sequence ID" value="QWF70464.1"/>
    <property type="molecule type" value="Genomic_DNA"/>
</dbReference>
<dbReference type="AlphaFoldDB" id="A0A975MNA3"/>
<dbReference type="PANTHER" id="PTHR43734:SF7">
    <property type="entry name" value="4,4'-DIAPONEUROSPORENE OXYGENASE"/>
    <property type="match status" value="1"/>
</dbReference>
<reference evidence="7" key="1">
    <citation type="submission" date="2021-04" db="EMBL/GenBank/DDBJ databases">
        <title>Draft genome sequence data of methanotrophic Methylovulum sp. strain S1L and Methylomonas sp. strain S2AM isolated from boreal lake water columns.</title>
        <authorList>
            <person name="Rissanen A.J."/>
            <person name="Mangayil R."/>
            <person name="Svenning M.M."/>
            <person name="Khanongnuch R."/>
        </authorList>
    </citation>
    <scope>NUCLEOTIDE SEQUENCE</scope>
    <source>
        <strain evidence="7">S2AM</strain>
    </source>
</reference>
<protein>
    <submittedName>
        <fullName evidence="7">Phytoene desaturase</fullName>
    </submittedName>
</protein>
<keyword evidence="4 5" id="KW-0560">Oxidoreductase</keyword>
<dbReference type="KEGG" id="mpad:KEF85_14155"/>
<comment type="pathway">
    <text evidence="1 5">Carotenoid biosynthesis.</text>
</comment>
<dbReference type="NCBIfam" id="TIGR02734">
    <property type="entry name" value="crtI_fam"/>
    <property type="match status" value="1"/>
</dbReference>
<evidence type="ECO:0000256" key="4">
    <source>
        <dbReference type="ARBA" id="ARBA00023002"/>
    </source>
</evidence>
<organism evidence="7 8">
    <name type="scientific">Methylomonas paludis</name>
    <dbReference type="NCBI Taxonomy" id="1173101"/>
    <lineage>
        <taxon>Bacteria</taxon>
        <taxon>Pseudomonadati</taxon>
        <taxon>Pseudomonadota</taxon>
        <taxon>Gammaproteobacteria</taxon>
        <taxon>Methylococcales</taxon>
        <taxon>Methylococcaceae</taxon>
        <taxon>Methylomonas</taxon>
    </lineage>
</organism>
<feature type="domain" description="Amine oxidase" evidence="6">
    <location>
        <begin position="32"/>
        <end position="503"/>
    </location>
</feature>
<dbReference type="Proteomes" id="UP000676649">
    <property type="component" value="Chromosome"/>
</dbReference>
<keyword evidence="8" id="KW-1185">Reference proteome</keyword>
<name>A0A975MNA3_9GAMM</name>
<keyword evidence="3 5" id="KW-0125">Carotenoid biosynthesis</keyword>
<gene>
    <name evidence="7" type="primary">crtI</name>
    <name evidence="7" type="ORF">KEF85_14155</name>
</gene>
<dbReference type="GO" id="GO:0016117">
    <property type="term" value="P:carotenoid biosynthetic process"/>
    <property type="evidence" value="ECO:0007669"/>
    <property type="project" value="UniProtKB-KW"/>
</dbReference>
<dbReference type="InterPro" id="IPR014105">
    <property type="entry name" value="Carotenoid/retinoid_OxRdtase"/>
</dbReference>
<evidence type="ECO:0000313" key="8">
    <source>
        <dbReference type="Proteomes" id="UP000676649"/>
    </source>
</evidence>
<dbReference type="SUPFAM" id="SSF51905">
    <property type="entry name" value="FAD/NAD(P)-binding domain"/>
    <property type="match status" value="1"/>
</dbReference>
<dbReference type="InterPro" id="IPR002937">
    <property type="entry name" value="Amino_oxidase"/>
</dbReference>
<proteinExistence type="inferred from homology"/>